<dbReference type="EMBL" id="JAUEPP010000002">
    <property type="protein sequence ID" value="KAK3351137.1"/>
    <property type="molecule type" value="Genomic_DNA"/>
</dbReference>
<reference evidence="2" key="1">
    <citation type="journal article" date="2023" name="Mol. Phylogenet. Evol.">
        <title>Genome-scale phylogeny and comparative genomics of the fungal order Sordariales.</title>
        <authorList>
            <person name="Hensen N."/>
            <person name="Bonometti L."/>
            <person name="Westerberg I."/>
            <person name="Brannstrom I.O."/>
            <person name="Guillou S."/>
            <person name="Cros-Aarteil S."/>
            <person name="Calhoun S."/>
            <person name="Haridas S."/>
            <person name="Kuo A."/>
            <person name="Mondo S."/>
            <person name="Pangilinan J."/>
            <person name="Riley R."/>
            <person name="LaButti K."/>
            <person name="Andreopoulos B."/>
            <person name="Lipzen A."/>
            <person name="Chen C."/>
            <person name="Yan M."/>
            <person name="Daum C."/>
            <person name="Ng V."/>
            <person name="Clum A."/>
            <person name="Steindorff A."/>
            <person name="Ohm R.A."/>
            <person name="Martin F."/>
            <person name="Silar P."/>
            <person name="Natvig D.O."/>
            <person name="Lalanne C."/>
            <person name="Gautier V."/>
            <person name="Ament-Velasquez S.L."/>
            <person name="Kruys A."/>
            <person name="Hutchinson M.I."/>
            <person name="Powell A.J."/>
            <person name="Barry K."/>
            <person name="Miller A.N."/>
            <person name="Grigoriev I.V."/>
            <person name="Debuchy R."/>
            <person name="Gladieux P."/>
            <person name="Hiltunen Thoren M."/>
            <person name="Johannesson H."/>
        </authorList>
    </citation>
    <scope>NUCLEOTIDE SEQUENCE</scope>
    <source>
        <strain evidence="2">CBS 560.94</strain>
    </source>
</reference>
<reference evidence="2" key="2">
    <citation type="submission" date="2023-06" db="EMBL/GenBank/DDBJ databases">
        <authorList>
            <consortium name="Lawrence Berkeley National Laboratory"/>
            <person name="Haridas S."/>
            <person name="Hensen N."/>
            <person name="Bonometti L."/>
            <person name="Westerberg I."/>
            <person name="Brannstrom I.O."/>
            <person name="Guillou S."/>
            <person name="Cros-Aarteil S."/>
            <person name="Calhoun S."/>
            <person name="Kuo A."/>
            <person name="Mondo S."/>
            <person name="Pangilinan J."/>
            <person name="Riley R."/>
            <person name="Labutti K."/>
            <person name="Andreopoulos B."/>
            <person name="Lipzen A."/>
            <person name="Chen C."/>
            <person name="Yanf M."/>
            <person name="Daum C."/>
            <person name="Ng V."/>
            <person name="Clum A."/>
            <person name="Steindorff A."/>
            <person name="Ohm R."/>
            <person name="Martin F."/>
            <person name="Silar P."/>
            <person name="Natvig D."/>
            <person name="Lalanne C."/>
            <person name="Gautier V."/>
            <person name="Ament-Velasquez S.L."/>
            <person name="Kruys A."/>
            <person name="Hutchinson M.I."/>
            <person name="Powell A.J."/>
            <person name="Barry K."/>
            <person name="Miller A.N."/>
            <person name="Grigoriev I.V."/>
            <person name="Debuchy R."/>
            <person name="Gladieux P."/>
            <person name="Thoren M.H."/>
            <person name="Johannesson H."/>
        </authorList>
    </citation>
    <scope>NUCLEOTIDE SEQUENCE</scope>
    <source>
        <strain evidence="2">CBS 560.94</strain>
    </source>
</reference>
<gene>
    <name evidence="2" type="ORF">B0H65DRAFT_586435</name>
</gene>
<dbReference type="RefSeq" id="XP_062684432.1">
    <property type="nucleotide sequence ID" value="XM_062830951.1"/>
</dbReference>
<name>A0AAE0JK45_9PEZI</name>
<keyword evidence="3" id="KW-1185">Reference proteome</keyword>
<dbReference type="GeneID" id="87868105"/>
<feature type="compositionally biased region" description="Basic residues" evidence="1">
    <location>
        <begin position="1"/>
        <end position="10"/>
    </location>
</feature>
<organism evidence="2 3">
    <name type="scientific">Neurospora tetraspora</name>
    <dbReference type="NCBI Taxonomy" id="94610"/>
    <lineage>
        <taxon>Eukaryota</taxon>
        <taxon>Fungi</taxon>
        <taxon>Dikarya</taxon>
        <taxon>Ascomycota</taxon>
        <taxon>Pezizomycotina</taxon>
        <taxon>Sordariomycetes</taxon>
        <taxon>Sordariomycetidae</taxon>
        <taxon>Sordariales</taxon>
        <taxon>Sordariaceae</taxon>
        <taxon>Neurospora</taxon>
    </lineage>
</organism>
<evidence type="ECO:0000313" key="3">
    <source>
        <dbReference type="Proteomes" id="UP001278500"/>
    </source>
</evidence>
<proteinExistence type="predicted"/>
<evidence type="ECO:0000256" key="1">
    <source>
        <dbReference type="SAM" id="MobiDB-lite"/>
    </source>
</evidence>
<dbReference type="AlphaFoldDB" id="A0AAE0JK45"/>
<protein>
    <submittedName>
        <fullName evidence="2">Uncharacterized protein</fullName>
    </submittedName>
</protein>
<dbReference type="Proteomes" id="UP001278500">
    <property type="component" value="Unassembled WGS sequence"/>
</dbReference>
<evidence type="ECO:0000313" key="2">
    <source>
        <dbReference type="EMBL" id="KAK3351137.1"/>
    </source>
</evidence>
<accession>A0AAE0JK45</accession>
<comment type="caution">
    <text evidence="2">The sequence shown here is derived from an EMBL/GenBank/DDBJ whole genome shotgun (WGS) entry which is preliminary data.</text>
</comment>
<feature type="region of interest" description="Disordered" evidence="1">
    <location>
        <begin position="1"/>
        <end position="22"/>
    </location>
</feature>
<sequence length="231" mass="26061">MNRGKIRRRAQQGCHPASDYSSPWTETSLLNCHVTSPSPLVSEPYGSNALPIHQNYGIERPLVTGPVYSLSAESQGVGDYGLSLPPQPERRQCLQDWGFSMPGQFIGTIPGHERSSSLEANIPPIPYEFEGDTHVEDEEDHVEWSLTKEATEDTQGFPEQEIGTRYLACPFYKHDPKTFSKPKWKSCAHLGDENMHRLKLVTLWTTLNGVIRPPLNFPSRKKQFKKANSNK</sequence>